<comment type="caution">
    <text evidence="2">The sequence shown here is derived from an EMBL/GenBank/DDBJ whole genome shotgun (WGS) entry which is preliminary data.</text>
</comment>
<protein>
    <submittedName>
        <fullName evidence="2">Uncharacterized protein</fullName>
    </submittedName>
</protein>
<gene>
    <name evidence="2" type="ORF">AALM99_07525</name>
</gene>
<dbReference type="Proteomes" id="UP001565242">
    <property type="component" value="Unassembled WGS sequence"/>
</dbReference>
<evidence type="ECO:0000256" key="1">
    <source>
        <dbReference type="SAM" id="MobiDB-lite"/>
    </source>
</evidence>
<sequence length="147" mass="17554">MILIIFLLGLFLILPLSCQRDAWKNYPKSSKKEKIKIGFWDLKFWIKGMFETPTNYNGLMFVSNVAFAKQVPKYTAVQIIKKNPEVYERLYKKLLNNEIKITDSSKIAIEIKKLELEIVKEKYSPKSHRRRKRKRTGSFKSIRRRRI</sequence>
<proteinExistence type="predicted"/>
<dbReference type="RefSeq" id="WP_369918493.1">
    <property type="nucleotide sequence ID" value="NZ_JBCLSQ010000017.1"/>
</dbReference>
<reference evidence="2 3" key="1">
    <citation type="submission" date="2024-03" db="EMBL/GenBank/DDBJ databases">
        <title>Mouse gut bacterial collection (mGBC) of GemPharmatech.</title>
        <authorList>
            <person name="He Y."/>
            <person name="Dong L."/>
            <person name="Wu D."/>
            <person name="Gao X."/>
            <person name="Lin Z."/>
        </authorList>
    </citation>
    <scope>NUCLEOTIDE SEQUENCE [LARGE SCALE GENOMIC DNA]</scope>
    <source>
        <strain evidence="2 3">20-218</strain>
    </source>
</reference>
<evidence type="ECO:0000313" key="3">
    <source>
        <dbReference type="Proteomes" id="UP001565242"/>
    </source>
</evidence>
<accession>A0ABV4D9B5</accession>
<feature type="region of interest" description="Disordered" evidence="1">
    <location>
        <begin position="125"/>
        <end position="147"/>
    </location>
</feature>
<name>A0ABV4D9B5_9LACT</name>
<evidence type="ECO:0000313" key="2">
    <source>
        <dbReference type="EMBL" id="MEY8538289.1"/>
    </source>
</evidence>
<organism evidence="2 3">
    <name type="scientific">Lactococcus muris</name>
    <dbReference type="NCBI Taxonomy" id="2941330"/>
    <lineage>
        <taxon>Bacteria</taxon>
        <taxon>Bacillati</taxon>
        <taxon>Bacillota</taxon>
        <taxon>Bacilli</taxon>
        <taxon>Lactobacillales</taxon>
        <taxon>Streptococcaceae</taxon>
        <taxon>Lactococcus</taxon>
    </lineage>
</organism>
<dbReference type="EMBL" id="JBCLSQ010000017">
    <property type="protein sequence ID" value="MEY8538289.1"/>
    <property type="molecule type" value="Genomic_DNA"/>
</dbReference>
<keyword evidence="3" id="KW-1185">Reference proteome</keyword>